<keyword evidence="2 3" id="KW-0424">Laminin EGF-like domain</keyword>
<evidence type="ECO:0000256" key="2">
    <source>
        <dbReference type="ARBA" id="ARBA00023292"/>
    </source>
</evidence>
<protein>
    <recommendedName>
        <fullName evidence="4">Laminin EGF-like domain-containing protein</fullName>
    </recommendedName>
</protein>
<dbReference type="PROSITE" id="PS50027">
    <property type="entry name" value="EGF_LAM_2"/>
    <property type="match status" value="1"/>
</dbReference>
<dbReference type="SMART" id="SM00180">
    <property type="entry name" value="EGF_Lam"/>
    <property type="match status" value="1"/>
</dbReference>
<evidence type="ECO:0000313" key="6">
    <source>
        <dbReference type="Proteomes" id="UP000663862"/>
    </source>
</evidence>
<feature type="disulfide bond" evidence="3">
    <location>
        <begin position="44"/>
        <end position="53"/>
    </location>
</feature>
<dbReference type="AlphaFoldDB" id="A0A821JD58"/>
<sequence length="92" mass="9746">VPEMCQKIICGLNALTIGRTLPCDCDPTGSLNTQCDPIGGQCRCKPYVMGTKCHLCVPGSYYFSPDGCTKCNCHNMGALNNLCDVAAGACYC</sequence>
<feature type="domain" description="Laminin EGF-like" evidence="4">
    <location>
        <begin position="23"/>
        <end position="70"/>
    </location>
</feature>
<dbReference type="GO" id="GO:0009888">
    <property type="term" value="P:tissue development"/>
    <property type="evidence" value="ECO:0007669"/>
    <property type="project" value="TreeGrafter"/>
</dbReference>
<gene>
    <name evidence="5" type="ORF">TSG867_LOCUS33926</name>
</gene>
<feature type="non-terminal residue" evidence="5">
    <location>
        <position position="92"/>
    </location>
</feature>
<dbReference type="PRINTS" id="PR00011">
    <property type="entry name" value="EGFLAMININ"/>
</dbReference>
<accession>A0A821JD58</accession>
<evidence type="ECO:0000256" key="3">
    <source>
        <dbReference type="PROSITE-ProRule" id="PRU00460"/>
    </source>
</evidence>
<feature type="disulfide bond" evidence="3">
    <location>
        <begin position="25"/>
        <end position="42"/>
    </location>
</feature>
<name>A0A821JD58_9BILA</name>
<evidence type="ECO:0000259" key="4">
    <source>
        <dbReference type="PROSITE" id="PS50027"/>
    </source>
</evidence>
<dbReference type="Proteomes" id="UP000663862">
    <property type="component" value="Unassembled WGS sequence"/>
</dbReference>
<reference evidence="5" key="1">
    <citation type="submission" date="2021-02" db="EMBL/GenBank/DDBJ databases">
        <authorList>
            <person name="Nowell W R."/>
        </authorList>
    </citation>
    <scope>NUCLEOTIDE SEQUENCE</scope>
</reference>
<dbReference type="FunFam" id="2.10.25.10:FF:000280">
    <property type="entry name" value="Laminin subunit beta 4"/>
    <property type="match status" value="1"/>
</dbReference>
<evidence type="ECO:0000256" key="1">
    <source>
        <dbReference type="ARBA" id="ARBA00023157"/>
    </source>
</evidence>
<dbReference type="Pfam" id="PF00053">
    <property type="entry name" value="EGF_laminin"/>
    <property type="match status" value="1"/>
</dbReference>
<dbReference type="CDD" id="cd00055">
    <property type="entry name" value="EGF_Lam"/>
    <property type="match status" value="1"/>
</dbReference>
<dbReference type="PANTHER" id="PTHR10574">
    <property type="entry name" value="NETRIN/LAMININ-RELATED"/>
    <property type="match status" value="1"/>
</dbReference>
<dbReference type="SUPFAM" id="SSF57196">
    <property type="entry name" value="EGF/Laminin"/>
    <property type="match status" value="1"/>
</dbReference>
<feature type="disulfide bond" evidence="3">
    <location>
        <begin position="23"/>
        <end position="35"/>
    </location>
</feature>
<dbReference type="GO" id="GO:0009887">
    <property type="term" value="P:animal organ morphogenesis"/>
    <property type="evidence" value="ECO:0007669"/>
    <property type="project" value="TreeGrafter"/>
</dbReference>
<feature type="non-terminal residue" evidence="5">
    <location>
        <position position="1"/>
    </location>
</feature>
<dbReference type="PANTHER" id="PTHR10574:SF406">
    <property type="entry name" value="LAMININ SUBUNIT ALPHA 5"/>
    <property type="match status" value="1"/>
</dbReference>
<dbReference type="InterPro" id="IPR002049">
    <property type="entry name" value="LE_dom"/>
</dbReference>
<dbReference type="PROSITE" id="PS01248">
    <property type="entry name" value="EGF_LAM_1"/>
    <property type="match status" value="1"/>
</dbReference>
<keyword evidence="1 3" id="KW-1015">Disulfide bond</keyword>
<dbReference type="EMBL" id="CAJOBQ010013167">
    <property type="protein sequence ID" value="CAF4716657.1"/>
    <property type="molecule type" value="Genomic_DNA"/>
</dbReference>
<evidence type="ECO:0000313" key="5">
    <source>
        <dbReference type="EMBL" id="CAF4716657.1"/>
    </source>
</evidence>
<proteinExistence type="predicted"/>
<comment type="caution">
    <text evidence="5">The sequence shown here is derived from an EMBL/GenBank/DDBJ whole genome shotgun (WGS) entry which is preliminary data.</text>
</comment>
<dbReference type="InterPro" id="IPR050440">
    <property type="entry name" value="Laminin/Netrin_ECM"/>
</dbReference>
<comment type="caution">
    <text evidence="3">Lacks conserved residue(s) required for the propagation of feature annotation.</text>
</comment>
<dbReference type="Gene3D" id="2.10.25.10">
    <property type="entry name" value="Laminin"/>
    <property type="match status" value="1"/>
</dbReference>
<organism evidence="5 6">
    <name type="scientific">Rotaria socialis</name>
    <dbReference type="NCBI Taxonomy" id="392032"/>
    <lineage>
        <taxon>Eukaryota</taxon>
        <taxon>Metazoa</taxon>
        <taxon>Spiralia</taxon>
        <taxon>Gnathifera</taxon>
        <taxon>Rotifera</taxon>
        <taxon>Eurotatoria</taxon>
        <taxon>Bdelloidea</taxon>
        <taxon>Philodinida</taxon>
        <taxon>Philodinidae</taxon>
        <taxon>Rotaria</taxon>
    </lineage>
</organism>